<dbReference type="Proteomes" id="UP001162501">
    <property type="component" value="Chromosome 31"/>
</dbReference>
<name>A0AC59ZMH3_RANTA</name>
<reference evidence="1" key="2">
    <citation type="submission" date="2025-03" db="EMBL/GenBank/DDBJ databases">
        <authorList>
            <consortium name="ELIXIR-Norway"/>
            <consortium name="Elixir Norway"/>
        </authorList>
    </citation>
    <scope>NUCLEOTIDE SEQUENCE</scope>
</reference>
<proteinExistence type="predicted"/>
<organism evidence="1 2">
    <name type="scientific">Rangifer tarandus platyrhynchus</name>
    <name type="common">Svalbard reindeer</name>
    <dbReference type="NCBI Taxonomy" id="3082113"/>
    <lineage>
        <taxon>Eukaryota</taxon>
        <taxon>Metazoa</taxon>
        <taxon>Chordata</taxon>
        <taxon>Craniata</taxon>
        <taxon>Vertebrata</taxon>
        <taxon>Euteleostomi</taxon>
        <taxon>Mammalia</taxon>
        <taxon>Eutheria</taxon>
        <taxon>Laurasiatheria</taxon>
        <taxon>Artiodactyla</taxon>
        <taxon>Ruminantia</taxon>
        <taxon>Pecora</taxon>
        <taxon>Cervidae</taxon>
        <taxon>Odocoileinae</taxon>
        <taxon>Rangifer</taxon>
    </lineage>
</organism>
<accession>A0AC59ZMH3</accession>
<protein>
    <submittedName>
        <fullName evidence="1">Uncharacterized protein</fullName>
    </submittedName>
</protein>
<dbReference type="EMBL" id="OX596115">
    <property type="protein sequence ID" value="CAN0468636.1"/>
    <property type="molecule type" value="Genomic_DNA"/>
</dbReference>
<evidence type="ECO:0000313" key="2">
    <source>
        <dbReference type="Proteomes" id="UP001162501"/>
    </source>
</evidence>
<feature type="non-terminal residue" evidence="1">
    <location>
        <position position="1"/>
    </location>
</feature>
<reference evidence="1" key="1">
    <citation type="submission" date="2023-05" db="EMBL/GenBank/DDBJ databases">
        <authorList>
            <consortium name="ELIXIR-Norway"/>
        </authorList>
    </citation>
    <scope>NUCLEOTIDE SEQUENCE</scope>
</reference>
<feature type="non-terminal residue" evidence="1">
    <location>
        <position position="95"/>
    </location>
</feature>
<gene>
    <name evidence="1" type="ORF">MRATA1EN22A_LOCUS20355</name>
</gene>
<evidence type="ECO:0000313" key="1">
    <source>
        <dbReference type="EMBL" id="CAN0468636.1"/>
    </source>
</evidence>
<sequence length="95" mass="9967">ALKTVSAMAAWGQAEGPRSGLGPGAREALPTPLILSSLGSTPLQGQEEHRQQQRGFPAFPATRHRQDPTSGPRPCPEVGWTPQEGAPVRVPPASP</sequence>